<dbReference type="InterPro" id="IPR036890">
    <property type="entry name" value="HATPase_C_sf"/>
</dbReference>
<feature type="domain" description="Sensor histidine kinase NatK-like C-terminal" evidence="2">
    <location>
        <begin position="308"/>
        <end position="407"/>
    </location>
</feature>
<dbReference type="Pfam" id="PF14501">
    <property type="entry name" value="HATPase_c_5"/>
    <property type="match status" value="1"/>
</dbReference>
<evidence type="ECO:0000313" key="3">
    <source>
        <dbReference type="EMBL" id="MPM68926.1"/>
    </source>
</evidence>
<dbReference type="PANTHER" id="PTHR40448">
    <property type="entry name" value="TWO-COMPONENT SENSOR HISTIDINE KINASE"/>
    <property type="match status" value="1"/>
</dbReference>
<feature type="transmembrane region" description="Helical" evidence="1">
    <location>
        <begin position="46"/>
        <end position="63"/>
    </location>
</feature>
<comment type="caution">
    <text evidence="3">The sequence shown here is derived from an EMBL/GenBank/DDBJ whole genome shotgun (WGS) entry which is preliminary data.</text>
</comment>
<protein>
    <recommendedName>
        <fullName evidence="2">Sensor histidine kinase NatK-like C-terminal domain-containing protein</fullName>
    </recommendedName>
</protein>
<dbReference type="GO" id="GO:0042802">
    <property type="term" value="F:identical protein binding"/>
    <property type="evidence" value="ECO:0007669"/>
    <property type="project" value="TreeGrafter"/>
</dbReference>
<dbReference type="SUPFAM" id="SSF55874">
    <property type="entry name" value="ATPase domain of HSP90 chaperone/DNA topoisomerase II/histidine kinase"/>
    <property type="match status" value="1"/>
</dbReference>
<keyword evidence="1" id="KW-0812">Transmembrane</keyword>
<keyword evidence="1" id="KW-1133">Transmembrane helix</keyword>
<feature type="transmembrane region" description="Helical" evidence="1">
    <location>
        <begin position="20"/>
        <end position="40"/>
    </location>
</feature>
<dbReference type="InterPro" id="IPR032834">
    <property type="entry name" value="NatK-like_C"/>
</dbReference>
<dbReference type="Gene3D" id="3.30.565.10">
    <property type="entry name" value="Histidine kinase-like ATPase, C-terminal domain"/>
    <property type="match status" value="1"/>
</dbReference>
<reference evidence="3" key="1">
    <citation type="submission" date="2019-08" db="EMBL/GenBank/DDBJ databases">
        <authorList>
            <person name="Kucharzyk K."/>
            <person name="Murdoch R.W."/>
            <person name="Higgins S."/>
            <person name="Loffler F."/>
        </authorList>
    </citation>
    <scope>NUCLEOTIDE SEQUENCE</scope>
</reference>
<keyword evidence="1" id="KW-0472">Membrane</keyword>
<dbReference type="EMBL" id="VSSQ01022545">
    <property type="protein sequence ID" value="MPM68926.1"/>
    <property type="molecule type" value="Genomic_DNA"/>
</dbReference>
<evidence type="ECO:0000259" key="2">
    <source>
        <dbReference type="Pfam" id="PF14501"/>
    </source>
</evidence>
<gene>
    <name evidence="3" type="ORF">SDC9_115862</name>
</gene>
<feature type="transmembrane region" description="Helical" evidence="1">
    <location>
        <begin position="136"/>
        <end position="153"/>
    </location>
</feature>
<evidence type="ECO:0000256" key="1">
    <source>
        <dbReference type="SAM" id="Phobius"/>
    </source>
</evidence>
<organism evidence="3">
    <name type="scientific">bioreactor metagenome</name>
    <dbReference type="NCBI Taxonomy" id="1076179"/>
    <lineage>
        <taxon>unclassified sequences</taxon>
        <taxon>metagenomes</taxon>
        <taxon>ecological metagenomes</taxon>
    </lineage>
</organism>
<accession>A0A645BU69</accession>
<feature type="transmembrane region" description="Helical" evidence="1">
    <location>
        <begin position="99"/>
        <end position="116"/>
    </location>
</feature>
<feature type="transmembrane region" description="Helical" evidence="1">
    <location>
        <begin position="165"/>
        <end position="187"/>
    </location>
</feature>
<name>A0A645BU69_9ZZZZ</name>
<sequence>MLVSVLFAGVEQTKKNCWSIGFTCFTLLIVQTASWWLWGIQVTSKLYPVIIHIPVIFVISLYFKRPWLISITSVLTGYLCCQAPRWFGFLAGAILDSKVADYTVYILSVFLAYYFLKKYVASSVRDLMEKSVLSRLLLGAVPLFYYLFDYITTVWTDVLYSGAEWAVQFIPSTVSIFYFVFVILYYTETQKQASAQRDRDMLASQLQMAKTEFATLRQLQESAAVYRHDMRHHFSFLQSLANEGNLEGIQEYLKVSQSDIDRITPVRYCENEPANLILAAFAKKAVQKGVHLVVKAEIPASIPLSDTEFCSLLSNSLENAMEAAAASELSSNNKIVLFEARVSRNNLLISTENPYTGNIQMREGIPLSSIDHHGYGTRAIASIVQSHGGSVLFEAEGNEFHLKMAIPLNNSQK</sequence>
<dbReference type="CDD" id="cd16935">
    <property type="entry name" value="HATPase_AgrC-ComD-like"/>
    <property type="match status" value="1"/>
</dbReference>
<proteinExistence type="predicted"/>
<dbReference type="PANTHER" id="PTHR40448:SF1">
    <property type="entry name" value="TWO-COMPONENT SENSOR HISTIDINE KINASE"/>
    <property type="match status" value="1"/>
</dbReference>
<dbReference type="AlphaFoldDB" id="A0A645BU69"/>